<dbReference type="EMBL" id="ML769594">
    <property type="protein sequence ID" value="KAE9392502.1"/>
    <property type="molecule type" value="Genomic_DNA"/>
</dbReference>
<protein>
    <submittedName>
        <fullName evidence="3">Uncharacterized protein</fullName>
    </submittedName>
</protein>
<organism evidence="3 4">
    <name type="scientific">Gymnopus androsaceus JB14</name>
    <dbReference type="NCBI Taxonomy" id="1447944"/>
    <lineage>
        <taxon>Eukaryota</taxon>
        <taxon>Fungi</taxon>
        <taxon>Dikarya</taxon>
        <taxon>Basidiomycota</taxon>
        <taxon>Agaricomycotina</taxon>
        <taxon>Agaricomycetes</taxon>
        <taxon>Agaricomycetidae</taxon>
        <taxon>Agaricales</taxon>
        <taxon>Marasmiineae</taxon>
        <taxon>Omphalotaceae</taxon>
        <taxon>Gymnopus</taxon>
    </lineage>
</organism>
<feature type="compositionally biased region" description="Acidic residues" evidence="1">
    <location>
        <begin position="227"/>
        <end position="250"/>
    </location>
</feature>
<keyword evidence="2" id="KW-0472">Membrane</keyword>
<evidence type="ECO:0000256" key="1">
    <source>
        <dbReference type="SAM" id="MobiDB-lite"/>
    </source>
</evidence>
<feature type="region of interest" description="Disordered" evidence="1">
    <location>
        <begin position="526"/>
        <end position="556"/>
    </location>
</feature>
<feature type="transmembrane region" description="Helical" evidence="2">
    <location>
        <begin position="417"/>
        <end position="438"/>
    </location>
</feature>
<evidence type="ECO:0000256" key="2">
    <source>
        <dbReference type="SAM" id="Phobius"/>
    </source>
</evidence>
<proteinExistence type="predicted"/>
<feature type="transmembrane region" description="Helical" evidence="2">
    <location>
        <begin position="376"/>
        <end position="396"/>
    </location>
</feature>
<evidence type="ECO:0000313" key="4">
    <source>
        <dbReference type="Proteomes" id="UP000799118"/>
    </source>
</evidence>
<feature type="compositionally biased region" description="Pro residues" evidence="1">
    <location>
        <begin position="189"/>
        <end position="198"/>
    </location>
</feature>
<accession>A0A6A4H2T2</accession>
<feature type="compositionally biased region" description="Basic and acidic residues" evidence="1">
    <location>
        <begin position="157"/>
        <end position="172"/>
    </location>
</feature>
<feature type="compositionally biased region" description="Basic residues" evidence="1">
    <location>
        <begin position="202"/>
        <end position="211"/>
    </location>
</feature>
<sequence length="556" mass="61513">MEENETWRISILRSNNLHLLRRGNGWRPLVALSVDSHLKSYETTLGSDGQNPNSKMGLDIVDPLPSTKLSFEVIHSPQASKKKARRNNRTVLGSCAYKMSEIIRLAKEQEHHSHQNHNHQPTVVLSLNARVRARDGANSGPTLHIKLIPPNASLALPERKEEEDSNDTKEVSDSDDEETLKDDESKPSPTLPSPPTPSSKPGLRRRKRRRITGYACDSDDGGREIWVSEDEQEEENFEPPCYDDDDDSIHEDEPHQQPNFPWPHFFTVLGMAQPNPGILPSYTNTIIPQGSSNEQENSNAECPTETERQSLKWWEQLLCMFTVYRELKLAECYEEFHKEPELELSGSASVNSVMIEVEEGRYAKYAQIYQRLQVEWTYVGGLLIGLAAIDAAVFAMSPSEPDEFFAVDSLGRSAVSLSTISTALGLLCDGYFLLHFAWGNVETFVSRSCLLVACDAAPPVGLWFLGVLVGMGMWMQYLVRAGRALGRGLRCVGRGIEYACGGIGSRVRGLWRSGGGDGSVSVARPSTDVPTVEVGTSGGGGRRGIPAPLPAKVLRR</sequence>
<feature type="region of interest" description="Disordered" evidence="1">
    <location>
        <begin position="135"/>
        <end position="259"/>
    </location>
</feature>
<gene>
    <name evidence="3" type="ORF">BT96DRAFT_924676</name>
</gene>
<feature type="transmembrane region" description="Helical" evidence="2">
    <location>
        <begin position="460"/>
        <end position="479"/>
    </location>
</feature>
<reference evidence="3" key="1">
    <citation type="journal article" date="2019" name="Environ. Microbiol.">
        <title>Fungal ecological strategies reflected in gene transcription - a case study of two litter decomposers.</title>
        <authorList>
            <person name="Barbi F."/>
            <person name="Kohler A."/>
            <person name="Barry K."/>
            <person name="Baskaran P."/>
            <person name="Daum C."/>
            <person name="Fauchery L."/>
            <person name="Ihrmark K."/>
            <person name="Kuo A."/>
            <person name="LaButti K."/>
            <person name="Lipzen A."/>
            <person name="Morin E."/>
            <person name="Grigoriev I.V."/>
            <person name="Henrissat B."/>
            <person name="Lindahl B."/>
            <person name="Martin F."/>
        </authorList>
    </citation>
    <scope>NUCLEOTIDE SEQUENCE</scope>
    <source>
        <strain evidence="3">JB14</strain>
    </source>
</reference>
<keyword evidence="4" id="KW-1185">Reference proteome</keyword>
<keyword evidence="2" id="KW-0812">Transmembrane</keyword>
<dbReference type="AlphaFoldDB" id="A0A6A4H2T2"/>
<name>A0A6A4H2T2_9AGAR</name>
<dbReference type="OrthoDB" id="2642524at2759"/>
<keyword evidence="2" id="KW-1133">Transmembrane helix</keyword>
<dbReference type="Proteomes" id="UP000799118">
    <property type="component" value="Unassembled WGS sequence"/>
</dbReference>
<evidence type="ECO:0000313" key="3">
    <source>
        <dbReference type="EMBL" id="KAE9392502.1"/>
    </source>
</evidence>